<dbReference type="Proteomes" id="UP000276215">
    <property type="component" value="Unassembled WGS sequence"/>
</dbReference>
<name>A0A3N4K1L4_9PEZI</name>
<feature type="non-terminal residue" evidence="1">
    <location>
        <position position="82"/>
    </location>
</feature>
<reference evidence="1 2" key="1">
    <citation type="journal article" date="2018" name="Nat. Ecol. Evol.">
        <title>Pezizomycetes genomes reveal the molecular basis of ectomycorrhizal truffle lifestyle.</title>
        <authorList>
            <person name="Murat C."/>
            <person name="Payen T."/>
            <person name="Noel B."/>
            <person name="Kuo A."/>
            <person name="Morin E."/>
            <person name="Chen J."/>
            <person name="Kohler A."/>
            <person name="Krizsan K."/>
            <person name="Balestrini R."/>
            <person name="Da Silva C."/>
            <person name="Montanini B."/>
            <person name="Hainaut M."/>
            <person name="Levati E."/>
            <person name="Barry K.W."/>
            <person name="Belfiori B."/>
            <person name="Cichocki N."/>
            <person name="Clum A."/>
            <person name="Dockter R.B."/>
            <person name="Fauchery L."/>
            <person name="Guy J."/>
            <person name="Iotti M."/>
            <person name="Le Tacon F."/>
            <person name="Lindquist E.A."/>
            <person name="Lipzen A."/>
            <person name="Malagnac F."/>
            <person name="Mello A."/>
            <person name="Molinier V."/>
            <person name="Miyauchi S."/>
            <person name="Poulain J."/>
            <person name="Riccioni C."/>
            <person name="Rubini A."/>
            <person name="Sitrit Y."/>
            <person name="Splivallo R."/>
            <person name="Traeger S."/>
            <person name="Wang M."/>
            <person name="Zifcakova L."/>
            <person name="Wipf D."/>
            <person name="Zambonelli A."/>
            <person name="Paolocci F."/>
            <person name="Nowrousian M."/>
            <person name="Ottonello S."/>
            <person name="Baldrian P."/>
            <person name="Spatafora J.W."/>
            <person name="Henrissat B."/>
            <person name="Nagy L.G."/>
            <person name="Aury J.M."/>
            <person name="Wincker P."/>
            <person name="Grigoriev I.V."/>
            <person name="Bonfante P."/>
            <person name="Martin F.M."/>
        </authorList>
    </citation>
    <scope>NUCLEOTIDE SEQUENCE [LARGE SCALE GENOMIC DNA]</scope>
    <source>
        <strain evidence="1 2">120613-1</strain>
    </source>
</reference>
<organism evidence="1 2">
    <name type="scientific">Choiromyces venosus 120613-1</name>
    <dbReference type="NCBI Taxonomy" id="1336337"/>
    <lineage>
        <taxon>Eukaryota</taxon>
        <taxon>Fungi</taxon>
        <taxon>Dikarya</taxon>
        <taxon>Ascomycota</taxon>
        <taxon>Pezizomycotina</taxon>
        <taxon>Pezizomycetes</taxon>
        <taxon>Pezizales</taxon>
        <taxon>Tuberaceae</taxon>
        <taxon>Choiromyces</taxon>
    </lineage>
</organism>
<sequence length="82" mass="9467">MEEPVRDTESVWTIPHYLVKVAFTLRCQNKVLLRIFYRVAFPDGFCLENSTLRQKFAKIPPLKATLSSSELRCCATLSFDLL</sequence>
<gene>
    <name evidence="1" type="ORF">L873DRAFT_1799401</name>
</gene>
<keyword evidence="2" id="KW-1185">Reference proteome</keyword>
<protein>
    <submittedName>
        <fullName evidence="1">Uncharacterized protein</fullName>
    </submittedName>
</protein>
<dbReference type="EMBL" id="ML120358">
    <property type="protein sequence ID" value="RPB04496.1"/>
    <property type="molecule type" value="Genomic_DNA"/>
</dbReference>
<evidence type="ECO:0000313" key="2">
    <source>
        <dbReference type="Proteomes" id="UP000276215"/>
    </source>
</evidence>
<evidence type="ECO:0000313" key="1">
    <source>
        <dbReference type="EMBL" id="RPB04496.1"/>
    </source>
</evidence>
<dbReference type="AlphaFoldDB" id="A0A3N4K1L4"/>
<accession>A0A3N4K1L4</accession>
<proteinExistence type="predicted"/>